<gene>
    <name evidence="6" type="ORF">V8201_16275</name>
</gene>
<sequence length="347" mass="37167">MPPVAPITSAVFVSLFIVTSSLRRQRWPLSGPNEIATIGRADIQDRMDSGPGWELWRTFGAVMRAGSLSGAARALGLTQPTAGRHIAELEAALGAGALFTRSARGLQPTETALALASEAEAMAAAAAALVRTASAPGDAICGIVRISVSEVIGAEVLPPILAALRTQHPGLMIELLLTNASSDLLRRDADLAIRMTEPRQQALLVKSVGRIRLGFYAHHEYLARAVSIDSAADLARHAIIGFDRDAASIRSLEAAWPDLPAFALRTDNQLAQIALIRAGCGIGVMQGPIARRDPALIPILPAIFHAHLPVWIAMHEDLRSTRRMRLVFDALIDGMTAYIRTGSERQR</sequence>
<keyword evidence="3" id="KW-0238">DNA-binding</keyword>
<dbReference type="Pfam" id="PF03466">
    <property type="entry name" value="LysR_substrate"/>
    <property type="match status" value="1"/>
</dbReference>
<evidence type="ECO:0000256" key="2">
    <source>
        <dbReference type="ARBA" id="ARBA00023015"/>
    </source>
</evidence>
<dbReference type="Proteomes" id="UP001367771">
    <property type="component" value="Unassembled WGS sequence"/>
</dbReference>
<accession>A0ABU8H6R1</accession>
<keyword evidence="2" id="KW-0805">Transcription regulation</keyword>
<dbReference type="Gene3D" id="3.40.190.290">
    <property type="match status" value="1"/>
</dbReference>
<feature type="domain" description="HTH lysR-type" evidence="5">
    <location>
        <begin position="51"/>
        <end position="109"/>
    </location>
</feature>
<reference evidence="6 7" key="1">
    <citation type="journal article" date="2013" name="Int. J. Syst. Evol. Microbiol.">
        <title>Sphingomonas kyungheensis sp. nov., a bacterium with ginsenoside-converting activity isolated from soil of a ginseng field.</title>
        <authorList>
            <person name="Son H.M."/>
            <person name="Yang J.E."/>
            <person name="Park Y."/>
            <person name="Han C.K."/>
            <person name="Kim S.G."/>
            <person name="Kook M."/>
            <person name="Yi T.H."/>
        </authorList>
    </citation>
    <scope>NUCLEOTIDE SEQUENCE [LARGE SCALE GENOMIC DNA]</scope>
    <source>
        <strain evidence="6 7">LMG 26582</strain>
    </source>
</reference>
<dbReference type="EMBL" id="JBBBDM010000012">
    <property type="protein sequence ID" value="MEI5688651.1"/>
    <property type="molecule type" value="Genomic_DNA"/>
</dbReference>
<evidence type="ECO:0000256" key="3">
    <source>
        <dbReference type="ARBA" id="ARBA00023125"/>
    </source>
</evidence>
<dbReference type="PROSITE" id="PS50931">
    <property type="entry name" value="HTH_LYSR"/>
    <property type="match status" value="1"/>
</dbReference>
<dbReference type="PANTHER" id="PTHR30537:SF3">
    <property type="entry name" value="TRANSCRIPTIONAL REGULATORY PROTEIN"/>
    <property type="match status" value="1"/>
</dbReference>
<evidence type="ECO:0000313" key="7">
    <source>
        <dbReference type="Proteomes" id="UP001367771"/>
    </source>
</evidence>
<dbReference type="Gene3D" id="1.10.10.10">
    <property type="entry name" value="Winged helix-like DNA-binding domain superfamily/Winged helix DNA-binding domain"/>
    <property type="match status" value="1"/>
</dbReference>
<dbReference type="InterPro" id="IPR058163">
    <property type="entry name" value="LysR-type_TF_proteobact-type"/>
</dbReference>
<dbReference type="InterPro" id="IPR036390">
    <property type="entry name" value="WH_DNA-bd_sf"/>
</dbReference>
<dbReference type="SUPFAM" id="SSF46785">
    <property type="entry name" value="Winged helix' DNA-binding domain"/>
    <property type="match status" value="1"/>
</dbReference>
<dbReference type="SUPFAM" id="SSF53850">
    <property type="entry name" value="Periplasmic binding protein-like II"/>
    <property type="match status" value="1"/>
</dbReference>
<organism evidence="6 7">
    <name type="scientific">Sphingomonas kyungheensis</name>
    <dbReference type="NCBI Taxonomy" id="1069987"/>
    <lineage>
        <taxon>Bacteria</taxon>
        <taxon>Pseudomonadati</taxon>
        <taxon>Pseudomonadota</taxon>
        <taxon>Alphaproteobacteria</taxon>
        <taxon>Sphingomonadales</taxon>
        <taxon>Sphingomonadaceae</taxon>
        <taxon>Sphingomonas</taxon>
    </lineage>
</organism>
<dbReference type="InterPro" id="IPR005119">
    <property type="entry name" value="LysR_subst-bd"/>
</dbReference>
<keyword evidence="7" id="KW-1185">Reference proteome</keyword>
<dbReference type="Pfam" id="PF00126">
    <property type="entry name" value="HTH_1"/>
    <property type="match status" value="1"/>
</dbReference>
<comment type="caution">
    <text evidence="6">The sequence shown here is derived from an EMBL/GenBank/DDBJ whole genome shotgun (WGS) entry which is preliminary data.</text>
</comment>
<dbReference type="InterPro" id="IPR036388">
    <property type="entry name" value="WH-like_DNA-bd_sf"/>
</dbReference>
<dbReference type="InterPro" id="IPR000847">
    <property type="entry name" value="LysR_HTH_N"/>
</dbReference>
<keyword evidence="4" id="KW-0804">Transcription</keyword>
<protein>
    <submittedName>
        <fullName evidence="6">LysR family transcriptional regulator</fullName>
    </submittedName>
</protein>
<evidence type="ECO:0000256" key="4">
    <source>
        <dbReference type="ARBA" id="ARBA00023163"/>
    </source>
</evidence>
<comment type="similarity">
    <text evidence="1">Belongs to the LysR transcriptional regulatory family.</text>
</comment>
<dbReference type="PANTHER" id="PTHR30537">
    <property type="entry name" value="HTH-TYPE TRANSCRIPTIONAL REGULATOR"/>
    <property type="match status" value="1"/>
</dbReference>
<evidence type="ECO:0000259" key="5">
    <source>
        <dbReference type="PROSITE" id="PS50931"/>
    </source>
</evidence>
<proteinExistence type="inferred from homology"/>
<name>A0ABU8H6R1_9SPHN</name>
<evidence type="ECO:0000256" key="1">
    <source>
        <dbReference type="ARBA" id="ARBA00009437"/>
    </source>
</evidence>
<evidence type="ECO:0000313" key="6">
    <source>
        <dbReference type="EMBL" id="MEI5688651.1"/>
    </source>
</evidence>